<comment type="similarity">
    <text evidence="2">Belongs to the EamA transporter family.</text>
</comment>
<feature type="domain" description="EamA" evidence="9">
    <location>
        <begin position="155"/>
        <end position="288"/>
    </location>
</feature>
<dbReference type="InterPro" id="IPR037185">
    <property type="entry name" value="EmrE-like"/>
</dbReference>
<name>A0ABW2APH9_9MICO</name>
<protein>
    <submittedName>
        <fullName evidence="10">EamA family transporter RarD</fullName>
    </submittedName>
</protein>
<evidence type="ECO:0000256" key="3">
    <source>
        <dbReference type="ARBA" id="ARBA00022448"/>
    </source>
</evidence>
<evidence type="ECO:0000256" key="4">
    <source>
        <dbReference type="ARBA" id="ARBA00022475"/>
    </source>
</evidence>
<dbReference type="Pfam" id="PF00892">
    <property type="entry name" value="EamA"/>
    <property type="match status" value="2"/>
</dbReference>
<feature type="transmembrane region" description="Helical" evidence="8">
    <location>
        <begin position="153"/>
        <end position="169"/>
    </location>
</feature>
<evidence type="ECO:0000256" key="8">
    <source>
        <dbReference type="SAM" id="Phobius"/>
    </source>
</evidence>
<evidence type="ECO:0000256" key="2">
    <source>
        <dbReference type="ARBA" id="ARBA00007362"/>
    </source>
</evidence>
<feature type="transmembrane region" description="Helical" evidence="8">
    <location>
        <begin position="130"/>
        <end position="147"/>
    </location>
</feature>
<feature type="transmembrane region" description="Helical" evidence="8">
    <location>
        <begin position="44"/>
        <end position="63"/>
    </location>
</feature>
<evidence type="ECO:0000256" key="1">
    <source>
        <dbReference type="ARBA" id="ARBA00004651"/>
    </source>
</evidence>
<feature type="transmembrane region" description="Helical" evidence="8">
    <location>
        <begin position="105"/>
        <end position="123"/>
    </location>
</feature>
<evidence type="ECO:0000313" key="10">
    <source>
        <dbReference type="EMBL" id="MFC6712809.1"/>
    </source>
</evidence>
<dbReference type="InterPro" id="IPR000620">
    <property type="entry name" value="EamA_dom"/>
</dbReference>
<evidence type="ECO:0000256" key="7">
    <source>
        <dbReference type="ARBA" id="ARBA00023136"/>
    </source>
</evidence>
<dbReference type="EMBL" id="JBHSWJ010000002">
    <property type="protein sequence ID" value="MFC6712809.1"/>
    <property type="molecule type" value="Genomic_DNA"/>
</dbReference>
<proteinExistence type="inferred from homology"/>
<dbReference type="NCBIfam" id="TIGR00688">
    <property type="entry name" value="rarD"/>
    <property type="match status" value="1"/>
</dbReference>
<dbReference type="SUPFAM" id="SSF103481">
    <property type="entry name" value="Multidrug resistance efflux transporter EmrE"/>
    <property type="match status" value="2"/>
</dbReference>
<feature type="transmembrane region" description="Helical" evidence="8">
    <location>
        <begin position="75"/>
        <end position="93"/>
    </location>
</feature>
<keyword evidence="3" id="KW-0813">Transport</keyword>
<organism evidence="10 11">
    <name type="scientific">Branchiibius cervicis</name>
    <dbReference type="NCBI Taxonomy" id="908252"/>
    <lineage>
        <taxon>Bacteria</taxon>
        <taxon>Bacillati</taxon>
        <taxon>Actinomycetota</taxon>
        <taxon>Actinomycetes</taxon>
        <taxon>Micrococcales</taxon>
        <taxon>Dermacoccaceae</taxon>
        <taxon>Branchiibius</taxon>
    </lineage>
</organism>
<feature type="transmembrane region" description="Helical" evidence="8">
    <location>
        <begin position="243"/>
        <end position="266"/>
    </location>
</feature>
<evidence type="ECO:0000259" key="9">
    <source>
        <dbReference type="Pfam" id="PF00892"/>
    </source>
</evidence>
<accession>A0ABW2APH9</accession>
<keyword evidence="5 8" id="KW-0812">Transmembrane</keyword>
<dbReference type="RefSeq" id="WP_377820271.1">
    <property type="nucleotide sequence ID" value="NZ_JBHSWJ010000002.1"/>
</dbReference>
<feature type="transmembrane region" description="Helical" evidence="8">
    <location>
        <begin position="272"/>
        <end position="293"/>
    </location>
</feature>
<comment type="caution">
    <text evidence="10">The sequence shown here is derived from an EMBL/GenBank/DDBJ whole genome shotgun (WGS) entry which is preliminary data.</text>
</comment>
<keyword evidence="7 8" id="KW-0472">Membrane</keyword>
<dbReference type="InterPro" id="IPR004626">
    <property type="entry name" value="RarD"/>
</dbReference>
<gene>
    <name evidence="10" type="primary">rarD</name>
    <name evidence="10" type="ORF">ACFQBT_02685</name>
</gene>
<feature type="transmembrane region" description="Helical" evidence="8">
    <location>
        <begin position="218"/>
        <end position="236"/>
    </location>
</feature>
<evidence type="ECO:0000256" key="5">
    <source>
        <dbReference type="ARBA" id="ARBA00022692"/>
    </source>
</evidence>
<feature type="domain" description="EamA" evidence="9">
    <location>
        <begin position="10"/>
        <end position="145"/>
    </location>
</feature>
<sequence>MAQERSEEAKGTTYGVLAYLIWGIFPLYFHLLEPAGAWEVLCHRILWTLVVCAIALAATRQTAFIADLRHNPRRLTMIAVASVAIAANWTIYVQAVVTGHVTQASLGYFLNPLFTVALGVLVLRERLRPLQIAAVFIGLAACIYLAVDDGKPPWIALSLALSFGTYGLLKNKIGGSLNALQSLSSETAVLAPVAAILLVILTVRGQTTFTGHGAGHSLLLISTGLATALPLLLFAAAASRVPLVSIGLMQFITPVLQLICGVTLLGEHLSTARWIGFGIVWIALVLLSIDALLSASRGRRLARAAEEAAI</sequence>
<evidence type="ECO:0000256" key="6">
    <source>
        <dbReference type="ARBA" id="ARBA00022989"/>
    </source>
</evidence>
<dbReference type="PANTHER" id="PTHR22911">
    <property type="entry name" value="ACYL-MALONYL CONDENSING ENZYME-RELATED"/>
    <property type="match status" value="1"/>
</dbReference>
<dbReference type="Proteomes" id="UP001596356">
    <property type="component" value="Unassembled WGS sequence"/>
</dbReference>
<dbReference type="PANTHER" id="PTHR22911:SF137">
    <property type="entry name" value="SOLUTE CARRIER FAMILY 35 MEMBER G2-RELATED"/>
    <property type="match status" value="1"/>
</dbReference>
<reference evidence="11" key="1">
    <citation type="journal article" date="2019" name="Int. J. Syst. Evol. Microbiol.">
        <title>The Global Catalogue of Microorganisms (GCM) 10K type strain sequencing project: providing services to taxonomists for standard genome sequencing and annotation.</title>
        <authorList>
            <consortium name="The Broad Institute Genomics Platform"/>
            <consortium name="The Broad Institute Genome Sequencing Center for Infectious Disease"/>
            <person name="Wu L."/>
            <person name="Ma J."/>
        </authorList>
    </citation>
    <scope>NUCLEOTIDE SEQUENCE [LARGE SCALE GENOMIC DNA]</scope>
    <source>
        <strain evidence="11">NBRC 106593</strain>
    </source>
</reference>
<keyword evidence="4" id="KW-1003">Cell membrane</keyword>
<feature type="transmembrane region" description="Helical" evidence="8">
    <location>
        <begin position="12"/>
        <end position="32"/>
    </location>
</feature>
<feature type="transmembrane region" description="Helical" evidence="8">
    <location>
        <begin position="189"/>
        <end position="206"/>
    </location>
</feature>
<evidence type="ECO:0000313" key="11">
    <source>
        <dbReference type="Proteomes" id="UP001596356"/>
    </source>
</evidence>
<comment type="subcellular location">
    <subcellularLocation>
        <location evidence="1">Cell membrane</location>
        <topology evidence="1">Multi-pass membrane protein</topology>
    </subcellularLocation>
</comment>
<keyword evidence="11" id="KW-1185">Reference proteome</keyword>
<keyword evidence="6 8" id="KW-1133">Transmembrane helix</keyword>